<protein>
    <submittedName>
        <fullName evidence="2">Uncharacterized protein</fullName>
    </submittedName>
</protein>
<reference evidence="2 3" key="1">
    <citation type="submission" date="2017-06" db="EMBL/GenBank/DDBJ databases">
        <title>Comparative genomic analysis of Ambrosia Fusariam Clade fungi.</title>
        <authorList>
            <person name="Stajich J.E."/>
            <person name="Carrillo J."/>
            <person name="Kijimoto T."/>
            <person name="Eskalen A."/>
            <person name="O'Donnell K."/>
            <person name="Kasson M."/>
        </authorList>
    </citation>
    <scope>NUCLEOTIDE SEQUENCE [LARGE SCALE GENOMIC DNA]</scope>
    <source>
        <strain evidence="2">UCR3666</strain>
    </source>
</reference>
<dbReference type="STRING" id="2010991.A0A3M2SE33"/>
<sequence>MYFGEIPSKVMRYSNGEVSEAPGYYWSREEGPIGQLFLIDSSGNNIPNPSTGSYRTAQEYKTFAVFACNPLLPLIVTGTDPLVYHTSDWELLRIFHPRNQIGLSQVVTLESPMGEGPAPVRYVAGKNPSWMPALIPTTYKSPHADDPESGGLGDPDSAQEEPNGFLSIVFLDPENPNSTEESLRLFEWQTAIVRESGTR</sequence>
<evidence type="ECO:0000256" key="1">
    <source>
        <dbReference type="SAM" id="MobiDB-lite"/>
    </source>
</evidence>
<dbReference type="Proteomes" id="UP000277212">
    <property type="component" value="Unassembled WGS sequence"/>
</dbReference>
<dbReference type="OrthoDB" id="5243686at2759"/>
<evidence type="ECO:0000313" key="3">
    <source>
        <dbReference type="Proteomes" id="UP000277212"/>
    </source>
</evidence>
<dbReference type="AlphaFoldDB" id="A0A3M2SE33"/>
<organism evidence="2 3">
    <name type="scientific">Fusarium kuroshium</name>
    <dbReference type="NCBI Taxonomy" id="2010991"/>
    <lineage>
        <taxon>Eukaryota</taxon>
        <taxon>Fungi</taxon>
        <taxon>Dikarya</taxon>
        <taxon>Ascomycota</taxon>
        <taxon>Pezizomycotina</taxon>
        <taxon>Sordariomycetes</taxon>
        <taxon>Hypocreomycetidae</taxon>
        <taxon>Hypocreales</taxon>
        <taxon>Nectriaceae</taxon>
        <taxon>Fusarium</taxon>
        <taxon>Fusarium solani species complex</taxon>
    </lineage>
</organism>
<gene>
    <name evidence="2" type="ORF">CDV36_004483</name>
</gene>
<dbReference type="EMBL" id="NKUJ01000057">
    <property type="protein sequence ID" value="RMJ15840.1"/>
    <property type="molecule type" value="Genomic_DNA"/>
</dbReference>
<feature type="region of interest" description="Disordered" evidence="1">
    <location>
        <begin position="136"/>
        <end position="182"/>
    </location>
</feature>
<accession>A0A3M2SE33</accession>
<evidence type="ECO:0000313" key="2">
    <source>
        <dbReference type="EMBL" id="RMJ15840.1"/>
    </source>
</evidence>
<comment type="caution">
    <text evidence="2">The sequence shown here is derived from an EMBL/GenBank/DDBJ whole genome shotgun (WGS) entry which is preliminary data.</text>
</comment>
<keyword evidence="3" id="KW-1185">Reference proteome</keyword>
<proteinExistence type="predicted"/>
<name>A0A3M2SE33_9HYPO</name>